<evidence type="ECO:0000313" key="4">
    <source>
        <dbReference type="EMBL" id="GAA2198928.1"/>
    </source>
</evidence>
<dbReference type="Proteomes" id="UP001500432">
    <property type="component" value="Unassembled WGS sequence"/>
</dbReference>
<keyword evidence="1" id="KW-0677">Repeat</keyword>
<dbReference type="InterPro" id="IPR002110">
    <property type="entry name" value="Ankyrin_rpt"/>
</dbReference>
<dbReference type="EMBL" id="BAAAQW010000003">
    <property type="protein sequence ID" value="GAA2198928.1"/>
    <property type="molecule type" value="Genomic_DNA"/>
</dbReference>
<dbReference type="SMART" id="SM00248">
    <property type="entry name" value="ANK"/>
    <property type="match status" value="2"/>
</dbReference>
<evidence type="ECO:0000313" key="5">
    <source>
        <dbReference type="Proteomes" id="UP001500432"/>
    </source>
</evidence>
<proteinExistence type="predicted"/>
<dbReference type="PANTHER" id="PTHR24171:SF8">
    <property type="entry name" value="BRCA1-ASSOCIATED RING DOMAIN PROTEIN 1"/>
    <property type="match status" value="1"/>
</dbReference>
<dbReference type="PANTHER" id="PTHR24171">
    <property type="entry name" value="ANKYRIN REPEAT DOMAIN-CONTAINING PROTEIN 39-RELATED"/>
    <property type="match status" value="1"/>
</dbReference>
<comment type="caution">
    <text evidence="4">The sequence shown here is derived from an EMBL/GenBank/DDBJ whole genome shotgun (WGS) entry which is preliminary data.</text>
</comment>
<dbReference type="InterPro" id="IPR036770">
    <property type="entry name" value="Ankyrin_rpt-contain_sf"/>
</dbReference>
<reference evidence="4 5" key="1">
    <citation type="journal article" date="2019" name="Int. J. Syst. Evol. Microbiol.">
        <title>The Global Catalogue of Microorganisms (GCM) 10K type strain sequencing project: providing services to taxonomists for standard genome sequencing and annotation.</title>
        <authorList>
            <consortium name="The Broad Institute Genomics Platform"/>
            <consortium name="The Broad Institute Genome Sequencing Center for Infectious Disease"/>
            <person name="Wu L."/>
            <person name="Ma J."/>
        </authorList>
    </citation>
    <scope>NUCLEOTIDE SEQUENCE [LARGE SCALE GENOMIC DNA]</scope>
    <source>
        <strain evidence="4 5">JCM 16034</strain>
    </source>
</reference>
<evidence type="ECO:0000256" key="2">
    <source>
        <dbReference type="ARBA" id="ARBA00023043"/>
    </source>
</evidence>
<accession>A0ABN3BQI8</accession>
<evidence type="ECO:0000256" key="1">
    <source>
        <dbReference type="ARBA" id="ARBA00022737"/>
    </source>
</evidence>
<dbReference type="PROSITE" id="PS50088">
    <property type="entry name" value="ANK_REPEAT"/>
    <property type="match status" value="1"/>
</dbReference>
<evidence type="ECO:0000256" key="3">
    <source>
        <dbReference type="PROSITE-ProRule" id="PRU00023"/>
    </source>
</evidence>
<feature type="repeat" description="ANK" evidence="3">
    <location>
        <begin position="49"/>
        <end position="81"/>
    </location>
</feature>
<sequence>MSENNDAPAPDDDVIALAGRLFDAARAGDEAVLRAYLDAGAPASLANQSGDTLVMLAAYHGHAGAVRLLGERGADVEAANDRGQTPLAGAVFKDYGDVVDALLALGASPDAGIPSARQAAHMFGRSDLLDRFGTAG</sequence>
<dbReference type="Pfam" id="PF12796">
    <property type="entry name" value="Ank_2"/>
    <property type="match status" value="1"/>
</dbReference>
<dbReference type="PROSITE" id="PS50297">
    <property type="entry name" value="ANK_REP_REGION"/>
    <property type="match status" value="1"/>
</dbReference>
<keyword evidence="5" id="KW-1185">Reference proteome</keyword>
<dbReference type="Gene3D" id="1.25.40.20">
    <property type="entry name" value="Ankyrin repeat-containing domain"/>
    <property type="match status" value="1"/>
</dbReference>
<protein>
    <submittedName>
        <fullName evidence="4">Ankyrin repeat domain-containing protein</fullName>
    </submittedName>
</protein>
<name>A0ABN3BQI8_9MICC</name>
<organism evidence="4 5">
    <name type="scientific">Sinomonas flava</name>
    <dbReference type="NCBI Taxonomy" id="496857"/>
    <lineage>
        <taxon>Bacteria</taxon>
        <taxon>Bacillati</taxon>
        <taxon>Actinomycetota</taxon>
        <taxon>Actinomycetes</taxon>
        <taxon>Micrococcales</taxon>
        <taxon>Micrococcaceae</taxon>
        <taxon>Sinomonas</taxon>
    </lineage>
</organism>
<gene>
    <name evidence="4" type="ORF">GCM10009849_13470</name>
</gene>
<dbReference type="SUPFAM" id="SSF48403">
    <property type="entry name" value="Ankyrin repeat"/>
    <property type="match status" value="1"/>
</dbReference>
<dbReference type="RefSeq" id="WP_344298878.1">
    <property type="nucleotide sequence ID" value="NZ_BAAAQW010000003.1"/>
</dbReference>
<keyword evidence="2 3" id="KW-0040">ANK repeat</keyword>